<dbReference type="Pfam" id="PF01813">
    <property type="entry name" value="ATP-synt_D"/>
    <property type="match status" value="1"/>
</dbReference>
<dbReference type="InterPro" id="IPR011704">
    <property type="entry name" value="ATPase_dyneun-rel_AAA"/>
</dbReference>
<feature type="domain" description="ATPase dynein-related AAA" evidence="5">
    <location>
        <begin position="560"/>
        <end position="720"/>
    </location>
</feature>
<dbReference type="GO" id="GO:0046961">
    <property type="term" value="F:proton-transporting ATPase activity, rotational mechanism"/>
    <property type="evidence" value="ECO:0007669"/>
    <property type="project" value="InterPro"/>
</dbReference>
<dbReference type="PANTHER" id="PTHR21610">
    <property type="entry name" value="VON WILLEBRAND FACTOR A DOMAIN-CONTAINING PROTEIN 8"/>
    <property type="match status" value="1"/>
</dbReference>
<evidence type="ECO:0000256" key="4">
    <source>
        <dbReference type="SAM" id="MobiDB-lite"/>
    </source>
</evidence>
<feature type="domain" description="ATPase dynein-related AAA" evidence="5">
    <location>
        <begin position="279"/>
        <end position="436"/>
    </location>
</feature>
<keyword evidence="3" id="KW-0406">Ion transport</keyword>
<dbReference type="GO" id="GO:0005524">
    <property type="term" value="F:ATP binding"/>
    <property type="evidence" value="ECO:0007669"/>
    <property type="project" value="InterPro"/>
</dbReference>
<proteinExistence type="inferred from homology"/>
<comment type="caution">
    <text evidence="6">The sequence shown here is derived from an EMBL/GenBank/DDBJ whole genome shotgun (WGS) entry which is preliminary data.</text>
</comment>
<keyword evidence="2" id="KW-0813">Transport</keyword>
<dbReference type="FunFam" id="3.40.50.300:FF:000587">
    <property type="entry name" value="von Willebrand factor A domain containing 8"/>
    <property type="match status" value="1"/>
</dbReference>
<dbReference type="InterPro" id="IPR027417">
    <property type="entry name" value="P-loop_NTPase"/>
</dbReference>
<evidence type="ECO:0000313" key="7">
    <source>
        <dbReference type="Proteomes" id="UP000570595"/>
    </source>
</evidence>
<dbReference type="GO" id="GO:0005737">
    <property type="term" value="C:cytoplasm"/>
    <property type="evidence" value="ECO:0007669"/>
    <property type="project" value="TreeGrafter"/>
</dbReference>
<sequence>MSQQMPPANRMTLQTFKAKGVGAKKGHSLLKKKRDALKSRFSQMLKEIMDTKKAVGDSMADCSFSIAKARWAGDSDFVQTVIQRVKKPSVTLKVSAENVAGVFLPTFDLQRDSALDGPMMSLGAGQGGQVIQTCRLQHAKVLELLVRMASLQTAFITLDEEIKMTSRRVNALEYVVIPKIDAIIRFIEQAMDEQEREEFFRVKKIVEKKKEKMARETADRLAEGGEAGVLAMAVGNEEKVDTAFDDVKKDSELVVGIVSPVAFASHLKWMREKYALRQDMFLIGDPGSMRRRLAYHFCLVEGLQPELLTITRDTVEADLRQRREIGKNGQTIYVDSAVVRAAIMGRVLILDGIEKAERNVLPTINNLLENREMVLDDGRCLVSPTKYDKLAKSLGEVEVTARNLVRVSPRFIVVALGLPVPPCVGHPLDPPLRSRFQGRVITGLPGKFKKAASLQDFVNAIAHSPEIPLLPTDAVTNLQEIYTSTGDLCQAISRAYPWKLFPTGPRKGVDTILASLGISKQTRAPEEGPSQLEQETGFVSTPSVVSVLEDLERDWRAGLNVCLVGPAGCGKTRIMRHFTERLSPSTDVETLFLFKDMSARDLLQRRATDAATGETAWLPSAAVRAAVDGKILVLDGLDRVPADVLCALTPLISDRQCPLQNSEPSGPGLLLSDADDPFVSRDDDAGPQVIRVHPDFRVMSLAAPPSQGNVWLSPEVMSLFSFHVLDEASAAGVLSAKYEGSDFLPQLLSLKQTLEGCQGIPPLTLRRMLRIAGICNASPSKEALASVAWRQLLLDLVPPVERAALPEGFVRDAAAARSLPQDADAITISVRGNRVIIADIEGRTLERRPEDSRPELIPQVRESFVPIPAHKRFMAEIHRDLFLHEERNLLIVGPQGVGKNKVIDYYMEILRVERYYMQLHRDSTVDSLTCTPTLQEGAIVWKESPLVMAAVEGRWIVLDEADKAPLEVVVLLKSLTEDGYLNLPDGRCLGGSSGIPIHPDFKCIVLCNRPGFPFLGNDFFRECGDIFSVFLLENPDVNSELILVNSVAPEVPKGVLSRLVSVFDDLRKLTTDGILSYPFSTRELLASARHMNRFGRPDEALQGVLAFERWDNMALAHIRKVLERHGFPSKAILDGIIDSAAVLLQEAELLPKLRRVGAMEKLRLQPITPPGPWTQVESRTIVMEPSLDCSLASLELPRSVGAFTERAASLKLPLAEYPRREDVVDIAELNGRIHVLCDSMADGMRLYSVGTDKWDCTSRSLGLSAARWMRTVEPLSEVFVNGRKARSRAKPQLMVVDRKVFVWHPAAGLLVEIPESNTSRGVVHRLFAPQPDLFVAVTTDNEQSNLLLIGSREMYAVQVAADPVRVRLLPRFPKALEKVTNITSRDGVVVLTTQDGRGIQLDGRGASSVVFPVAPVTYDSSNGVFQGVDPNLAYFYRIDDDSIWECPGGPTRSEFTMSSIAGRCGTILNYRVGELEIVDTVQPASVRRVPLRECDVQCITEIKEGHQLAILYTDGWIDIMEIMRGQLEVAEREYRQLRSLPTREEHKTASGQPKHGKEDDAPHVGGNTYAGGTGGADTAGLGGAGGPYRLDKGHPVHQVSDEVKSSISPEAAEAARKMGQEALRKRLEEIRMSASDWQRYKELVKRAGGLYESPADALQANNVSDEIGQLRRVLHTTDSRLRERMWLPSSEGELDENKLVDALAGDRRVYRRRALQEPKAGEPQVLPKHLSIVLDVSASMYRFNGVDGRLKRMTEIAVLLMEAMQGFEERFIYEIRGHSGDGSSIKLVNFGNPPRDEKEKYRVVQEMCAHAQYCSAGDSTLEAIQIATDRLVGAGPADEKLVMAFSDANLDRYGIHPKQLDTVLNRAADQVCAHVFFIASFDNQAEVLCRSIPKGKATVATDLPKLPQLIKNVLATTVDHQK</sequence>
<accession>A0A7J6MEP8</accession>
<dbReference type="PANTHER" id="PTHR21610:SF9">
    <property type="entry name" value="VON WILLEBRAND FACTOR A DOMAIN-CONTAINING PROTEIN 8"/>
    <property type="match status" value="1"/>
</dbReference>
<protein>
    <submittedName>
        <fullName evidence="6">von Willebrand factor A domain-containing protein 8</fullName>
    </submittedName>
</protein>
<dbReference type="OrthoDB" id="5186at2759"/>
<comment type="similarity">
    <text evidence="1">Belongs to the V-ATPase D subunit family.</text>
</comment>
<dbReference type="Pfam" id="PF07728">
    <property type="entry name" value="AAA_5"/>
    <property type="match status" value="3"/>
</dbReference>
<evidence type="ECO:0000256" key="1">
    <source>
        <dbReference type="ARBA" id="ARBA00005850"/>
    </source>
</evidence>
<reference evidence="6 7" key="1">
    <citation type="submission" date="2020-04" db="EMBL/GenBank/DDBJ databases">
        <title>Perkinsus olseni comparative genomics.</title>
        <authorList>
            <person name="Bogema D.R."/>
        </authorList>
    </citation>
    <scope>NUCLEOTIDE SEQUENCE [LARGE SCALE GENOMIC DNA]</scope>
    <source>
        <strain evidence="6">ATCC PRA-179</strain>
    </source>
</reference>
<gene>
    <name evidence="6" type="primary">VWA8</name>
    <name evidence="6" type="ORF">FOZ61_001898</name>
</gene>
<dbReference type="InterPro" id="IPR036465">
    <property type="entry name" value="vWFA_dom_sf"/>
</dbReference>
<dbReference type="InterPro" id="IPR002699">
    <property type="entry name" value="V_ATPase_D"/>
</dbReference>
<evidence type="ECO:0000259" key="5">
    <source>
        <dbReference type="Pfam" id="PF07728"/>
    </source>
</evidence>
<name>A0A7J6MEP8_PEROL</name>
<feature type="region of interest" description="Disordered" evidence="4">
    <location>
        <begin position="1540"/>
        <end position="1575"/>
    </location>
</feature>
<dbReference type="InterPro" id="IPR039891">
    <property type="entry name" value="VWA8"/>
</dbReference>
<dbReference type="EMBL" id="JABAHT010000015">
    <property type="protein sequence ID" value="KAF4670068.1"/>
    <property type="molecule type" value="Genomic_DNA"/>
</dbReference>
<dbReference type="NCBIfam" id="TIGR00309">
    <property type="entry name" value="V_ATPase_subD"/>
    <property type="match status" value="1"/>
</dbReference>
<dbReference type="SUPFAM" id="SSF52540">
    <property type="entry name" value="P-loop containing nucleoside triphosphate hydrolases"/>
    <property type="match status" value="3"/>
</dbReference>
<dbReference type="Gene3D" id="3.40.50.300">
    <property type="entry name" value="P-loop containing nucleotide triphosphate hydrolases"/>
    <property type="match status" value="3"/>
</dbReference>
<dbReference type="GO" id="GO:0016887">
    <property type="term" value="F:ATP hydrolysis activity"/>
    <property type="evidence" value="ECO:0007669"/>
    <property type="project" value="InterPro"/>
</dbReference>
<dbReference type="Gene3D" id="1.10.287.3240">
    <property type="match status" value="1"/>
</dbReference>
<dbReference type="SUPFAM" id="SSF53300">
    <property type="entry name" value="vWA-like"/>
    <property type="match status" value="1"/>
</dbReference>
<feature type="domain" description="ATPase dynein-related AAA" evidence="5">
    <location>
        <begin position="888"/>
        <end position="1011"/>
    </location>
</feature>
<evidence type="ECO:0000256" key="3">
    <source>
        <dbReference type="ARBA" id="ARBA00023065"/>
    </source>
</evidence>
<organism evidence="6 7">
    <name type="scientific">Perkinsus olseni</name>
    <name type="common">Perkinsus atlanticus</name>
    <dbReference type="NCBI Taxonomy" id="32597"/>
    <lineage>
        <taxon>Eukaryota</taxon>
        <taxon>Sar</taxon>
        <taxon>Alveolata</taxon>
        <taxon>Perkinsozoa</taxon>
        <taxon>Perkinsea</taxon>
        <taxon>Perkinsida</taxon>
        <taxon>Perkinsidae</taxon>
        <taxon>Perkinsus</taxon>
    </lineage>
</organism>
<evidence type="ECO:0000313" key="6">
    <source>
        <dbReference type="EMBL" id="KAF4670068.1"/>
    </source>
</evidence>
<evidence type="ECO:0000256" key="2">
    <source>
        <dbReference type="ARBA" id="ARBA00022448"/>
    </source>
</evidence>
<dbReference type="Proteomes" id="UP000570595">
    <property type="component" value="Unassembled WGS sequence"/>
</dbReference>